<dbReference type="GO" id="GO:0005886">
    <property type="term" value="C:plasma membrane"/>
    <property type="evidence" value="ECO:0007669"/>
    <property type="project" value="UniProtKB-SubCell"/>
</dbReference>
<feature type="transmembrane region" description="Helical" evidence="7">
    <location>
        <begin position="30"/>
        <end position="52"/>
    </location>
</feature>
<keyword evidence="4 7" id="KW-0812">Transmembrane</keyword>
<evidence type="ECO:0000256" key="1">
    <source>
        <dbReference type="ARBA" id="ARBA00004651"/>
    </source>
</evidence>
<dbReference type="PATRIC" id="fig|1560234.3.peg.2143"/>
<keyword evidence="3" id="KW-1003">Cell membrane</keyword>
<feature type="transmembrane region" description="Helical" evidence="7">
    <location>
        <begin position="177"/>
        <end position="196"/>
    </location>
</feature>
<comment type="subcellular location">
    <subcellularLocation>
        <location evidence="1">Cell membrane</location>
        <topology evidence="1">Multi-pass membrane protein</topology>
    </subcellularLocation>
</comment>
<dbReference type="InterPro" id="IPR005115">
    <property type="entry name" value="Gly_transporter"/>
</dbReference>
<accession>A0A1B7X9P4</accession>
<keyword evidence="5 7" id="KW-1133">Transmembrane helix</keyword>
<evidence type="ECO:0000256" key="2">
    <source>
        <dbReference type="ARBA" id="ARBA00008193"/>
    </source>
</evidence>
<dbReference type="RefSeq" id="WP_066857737.1">
    <property type="nucleotide sequence ID" value="NZ_JXMS01000031.1"/>
</dbReference>
<evidence type="ECO:0000313" key="10">
    <source>
        <dbReference type="Proteomes" id="UP000091979"/>
    </source>
</evidence>
<evidence type="ECO:0000256" key="3">
    <source>
        <dbReference type="ARBA" id="ARBA00022475"/>
    </source>
</evidence>
<dbReference type="OrthoDB" id="9791874at2"/>
<evidence type="ECO:0000259" key="8">
    <source>
        <dbReference type="Pfam" id="PF03458"/>
    </source>
</evidence>
<feature type="transmembrane region" description="Helical" evidence="7">
    <location>
        <begin position="152"/>
        <end position="171"/>
    </location>
</feature>
<evidence type="ECO:0000256" key="4">
    <source>
        <dbReference type="ARBA" id="ARBA00022692"/>
    </source>
</evidence>
<dbReference type="Proteomes" id="UP000091979">
    <property type="component" value="Unassembled WGS sequence"/>
</dbReference>
<reference evidence="9 10" key="1">
    <citation type="submission" date="2015-01" db="EMBL/GenBank/DDBJ databases">
        <title>Desulfovibrio sp. JC271 draft genome sequence.</title>
        <authorList>
            <person name="Shivani Y."/>
            <person name="Subhash Y."/>
            <person name="Sasikala C."/>
            <person name="Ramana C.V."/>
        </authorList>
    </citation>
    <scope>NUCLEOTIDE SEQUENCE [LARGE SCALE GENOMIC DNA]</scope>
    <source>
        <strain evidence="9 10">JC271</strain>
    </source>
</reference>
<sequence>MDIFSYSVTMLGTVAFAITAVLASSKQGIALFGACVLGIITAIGGGTIRDIILDVPVFWSLDLNYIWVGLAASIATFIATPFFKRKLIQSLVLYIDGFGASLFAIQGMDKVWDLQFAMPVGPILLGVITAIGGGVTRDVLAGRKTLIMTRELYATPVLLGCILFSILSHIAPEHRATWGTLCTAFIFGIRSAALHWKLSVPDWLMTKTAEEES</sequence>
<evidence type="ECO:0000256" key="5">
    <source>
        <dbReference type="ARBA" id="ARBA00022989"/>
    </source>
</evidence>
<dbReference type="Pfam" id="PF03458">
    <property type="entry name" value="Gly_transporter"/>
    <property type="match status" value="2"/>
</dbReference>
<comment type="caution">
    <text evidence="9">The sequence shown here is derived from an EMBL/GenBank/DDBJ whole genome shotgun (WGS) entry which is preliminary data.</text>
</comment>
<evidence type="ECO:0000313" key="9">
    <source>
        <dbReference type="EMBL" id="OBQ46066.1"/>
    </source>
</evidence>
<protein>
    <recommendedName>
        <fullName evidence="8">Glycine transporter domain-containing protein</fullName>
    </recommendedName>
</protein>
<dbReference type="EMBL" id="JXMS01000031">
    <property type="protein sequence ID" value="OBQ46066.1"/>
    <property type="molecule type" value="Genomic_DNA"/>
</dbReference>
<feature type="transmembrane region" description="Helical" evidence="7">
    <location>
        <begin position="90"/>
        <end position="108"/>
    </location>
</feature>
<proteinExistence type="inferred from homology"/>
<gene>
    <name evidence="9" type="ORF">SP90_14300</name>
</gene>
<dbReference type="AlphaFoldDB" id="A0A1B7X9P4"/>
<feature type="transmembrane region" description="Helical" evidence="7">
    <location>
        <begin position="120"/>
        <end position="140"/>
    </location>
</feature>
<feature type="transmembrane region" description="Helical" evidence="7">
    <location>
        <begin position="6"/>
        <end position="23"/>
    </location>
</feature>
<keyword evidence="10" id="KW-1185">Reference proteome</keyword>
<name>A0A1B7X9P4_9BACT</name>
<comment type="similarity">
    <text evidence="2">Belongs to the UPF0126 family.</text>
</comment>
<keyword evidence="6 7" id="KW-0472">Membrane</keyword>
<dbReference type="PANTHER" id="PTHR30506:SF3">
    <property type="entry name" value="UPF0126 INNER MEMBRANE PROTEIN YADS-RELATED"/>
    <property type="match status" value="1"/>
</dbReference>
<evidence type="ECO:0000256" key="7">
    <source>
        <dbReference type="SAM" id="Phobius"/>
    </source>
</evidence>
<dbReference type="PANTHER" id="PTHR30506">
    <property type="entry name" value="INNER MEMBRANE PROTEIN"/>
    <property type="match status" value="1"/>
</dbReference>
<feature type="transmembrane region" description="Helical" evidence="7">
    <location>
        <begin position="64"/>
        <end position="83"/>
    </location>
</feature>
<evidence type="ECO:0000256" key="6">
    <source>
        <dbReference type="ARBA" id="ARBA00023136"/>
    </source>
</evidence>
<organism evidence="9 10">
    <name type="scientific">Halodesulfovibrio spirochaetisodalis</name>
    <dbReference type="NCBI Taxonomy" id="1560234"/>
    <lineage>
        <taxon>Bacteria</taxon>
        <taxon>Pseudomonadati</taxon>
        <taxon>Thermodesulfobacteriota</taxon>
        <taxon>Desulfovibrionia</taxon>
        <taxon>Desulfovibrionales</taxon>
        <taxon>Desulfovibrionaceae</taxon>
        <taxon>Halodesulfovibrio</taxon>
    </lineage>
</organism>
<feature type="domain" description="Glycine transporter" evidence="8">
    <location>
        <begin position="9"/>
        <end position="79"/>
    </location>
</feature>
<feature type="domain" description="Glycine transporter" evidence="8">
    <location>
        <begin position="94"/>
        <end position="168"/>
    </location>
</feature>